<dbReference type="Pfam" id="PF14604">
    <property type="entry name" value="SH3_9"/>
    <property type="match status" value="1"/>
</dbReference>
<evidence type="ECO:0000313" key="7">
    <source>
        <dbReference type="RefSeq" id="XP_006821603.1"/>
    </source>
</evidence>
<keyword evidence="1 2" id="KW-0728">SH3 domain</keyword>
<reference evidence="7" key="1">
    <citation type="submission" date="2025-08" db="UniProtKB">
        <authorList>
            <consortium name="RefSeq"/>
        </authorList>
    </citation>
    <scope>IDENTIFICATION</scope>
    <source>
        <tissue evidence="7">Testes</tissue>
    </source>
</reference>
<dbReference type="InterPro" id="IPR051710">
    <property type="entry name" value="Phosphatase_SH3-domain"/>
</dbReference>
<dbReference type="InterPro" id="IPR027417">
    <property type="entry name" value="P-loop_NTPase"/>
</dbReference>
<dbReference type="PANTHER" id="PTHR16469">
    <property type="entry name" value="UBIQUITIN-ASSOCIATED AND SH3 DOMAIN-CONTAINING BA-RELATED"/>
    <property type="match status" value="1"/>
</dbReference>
<dbReference type="Gene3D" id="2.30.30.40">
    <property type="entry name" value="SH3 Domains"/>
    <property type="match status" value="1"/>
</dbReference>
<organism evidence="6 7">
    <name type="scientific">Saccoglossus kowalevskii</name>
    <name type="common">Acorn worm</name>
    <dbReference type="NCBI Taxonomy" id="10224"/>
    <lineage>
        <taxon>Eukaryota</taxon>
        <taxon>Metazoa</taxon>
        <taxon>Hemichordata</taxon>
        <taxon>Enteropneusta</taxon>
        <taxon>Harrimaniidae</taxon>
        <taxon>Saccoglossus</taxon>
    </lineage>
</organism>
<evidence type="ECO:0000256" key="1">
    <source>
        <dbReference type="ARBA" id="ARBA00022443"/>
    </source>
</evidence>
<feature type="transmembrane region" description="Helical" evidence="4">
    <location>
        <begin position="489"/>
        <end position="510"/>
    </location>
</feature>
<dbReference type="Pfam" id="PF00300">
    <property type="entry name" value="His_Phos_1"/>
    <property type="match status" value="1"/>
</dbReference>
<protein>
    <submittedName>
        <fullName evidence="7">Ubiquitin-associated and SH3 domain-containing protein B-like</fullName>
    </submittedName>
</protein>
<feature type="region of interest" description="Disordered" evidence="3">
    <location>
        <begin position="162"/>
        <end position="185"/>
    </location>
</feature>
<dbReference type="Proteomes" id="UP000694865">
    <property type="component" value="Unplaced"/>
</dbReference>
<dbReference type="SMART" id="SM00326">
    <property type="entry name" value="SH3"/>
    <property type="match status" value="1"/>
</dbReference>
<dbReference type="PROSITE" id="PS50002">
    <property type="entry name" value="SH3"/>
    <property type="match status" value="1"/>
</dbReference>
<dbReference type="InterPro" id="IPR036028">
    <property type="entry name" value="SH3-like_dom_sf"/>
</dbReference>
<dbReference type="CDD" id="cd11791">
    <property type="entry name" value="SH3_UBASH3"/>
    <property type="match status" value="1"/>
</dbReference>
<keyword evidence="4" id="KW-0812">Transmembrane</keyword>
<dbReference type="InterPro" id="IPR013078">
    <property type="entry name" value="His_Pase_superF_clade-1"/>
</dbReference>
<proteinExistence type="predicted"/>
<dbReference type="CDD" id="cd07067">
    <property type="entry name" value="HP_PGM_like"/>
    <property type="match status" value="1"/>
</dbReference>
<dbReference type="InterPro" id="IPR029033">
    <property type="entry name" value="His_PPase_superfam"/>
</dbReference>
<dbReference type="GeneID" id="102804181"/>
<evidence type="ECO:0000256" key="3">
    <source>
        <dbReference type="SAM" id="MobiDB-lite"/>
    </source>
</evidence>
<gene>
    <name evidence="7" type="primary">LOC102804181</name>
</gene>
<evidence type="ECO:0000256" key="2">
    <source>
        <dbReference type="PROSITE-ProRule" id="PRU00192"/>
    </source>
</evidence>
<dbReference type="Pfam" id="PF00685">
    <property type="entry name" value="Sulfotransfer_1"/>
    <property type="match status" value="1"/>
</dbReference>
<dbReference type="SUPFAM" id="SSF53254">
    <property type="entry name" value="Phosphoglycerate mutase-like"/>
    <property type="match status" value="1"/>
</dbReference>
<evidence type="ECO:0000313" key="6">
    <source>
        <dbReference type="Proteomes" id="UP000694865"/>
    </source>
</evidence>
<keyword evidence="6" id="KW-1185">Reference proteome</keyword>
<dbReference type="RefSeq" id="XP_006821603.1">
    <property type="nucleotide sequence ID" value="XM_006821540.1"/>
</dbReference>
<dbReference type="InterPro" id="IPR001452">
    <property type="entry name" value="SH3_domain"/>
</dbReference>
<dbReference type="InterPro" id="IPR000863">
    <property type="entry name" value="Sulfotransferase_dom"/>
</dbReference>
<accession>A0ABM0MNL2</accession>
<dbReference type="SUPFAM" id="SSF52540">
    <property type="entry name" value="P-loop containing nucleoside triphosphate hydrolases"/>
    <property type="match status" value="1"/>
</dbReference>
<feature type="compositionally biased region" description="Polar residues" evidence="3">
    <location>
        <begin position="162"/>
        <end position="171"/>
    </location>
</feature>
<dbReference type="Gene3D" id="3.40.50.1240">
    <property type="entry name" value="Phosphoglycerate mutase-like"/>
    <property type="match status" value="1"/>
</dbReference>
<evidence type="ECO:0000256" key="4">
    <source>
        <dbReference type="SAM" id="Phobius"/>
    </source>
</evidence>
<dbReference type="SUPFAM" id="SSF50044">
    <property type="entry name" value="SH3-domain"/>
    <property type="match status" value="1"/>
</dbReference>
<keyword evidence="4" id="KW-1133">Transmembrane helix</keyword>
<evidence type="ECO:0000259" key="5">
    <source>
        <dbReference type="PROSITE" id="PS50002"/>
    </source>
</evidence>
<name>A0ABM0MNL2_SACKO</name>
<dbReference type="PANTHER" id="PTHR16469:SF27">
    <property type="entry name" value="UBIQUITIN-ASSOCIATED AND SH3 DOMAIN-CONTAINING BA-RELATED"/>
    <property type="match status" value="1"/>
</dbReference>
<sequence length="882" mass="99851">EKALAATGDRGVQLASDWLLSHVHDPLLDQHLPRDYVLYACPSGQLGLQLQDFWEKTLAQCGRNGAHNIFPHVTLCSFFLVLRVLYPHMPRNSDELELINDDYIFMSSDEYTNSTDGWFKGTSWLTGCSGLFPGNYTEKSSQSDTWTLHRFLPLTCTKSHATNQTNQSSSNHIEDAPFGSDESRGSKYVSSEGLFKQNEPIYAKVNKQKKVNAVSTSEPTKTEPRNLFLFRHAERVDVTFGQQWLQLCFDGTGKYIRKNLNMPQTVPNRQGGVKSFSRDSPITEIGLFQARLTGEAMKEEGIKITHVFSSPALRCVQTADAILQGMSAESSLKIRVDPGLFEWLAWSPIGVPSWMTPAEMAAFGLRVDIDYKPFVAAKLLDPKEKCDHYYRRSHTFTQNVLKLCEHTGGHIMMVGHAGTLDGCGRQLQGLSPRNPADFTGIVQKVPYCGVCTLEEIKTAGIWDLVQTPFPTLTHGPNPSFCNLEMRWRLIKWAAVFIMMCALFILTFWYYQDIVMTNTENGAIIKASSDIAMTVTLTTEITTSPNIAMPVIQTTEMTASFDIGSTADTRMTALKQVPPIHVLINARMRTGSSLTGRYFSKRPDTMFLYEPELTLRYNMSLRYDLFNDSAAQIEDIQTPFYELIGGFFDCEYTRRPELFHFMEGNDWAKSKNGLAHLQGADYNAKQISKKCKTKTHRVVKTVRINDISKGLEILKQYNVKVIQVVRDPRGMINSRIKFENLDSQEKKGLSMKKISEASKNYCIWLNTNINAVLVGPEWLKKNYMIVRYEDLSTKPRQIVPKMYEFVGLPSNDTIIKSERLGTGHTDAWRYSLPFNQTHIAQNNCPDDIFEKLGYVKVQNEIQQRNDSLSLVTSPHISKLISLA</sequence>
<feature type="non-terminal residue" evidence="7">
    <location>
        <position position="1"/>
    </location>
</feature>
<keyword evidence="4" id="KW-0472">Membrane</keyword>
<feature type="domain" description="SH3" evidence="5">
    <location>
        <begin position="77"/>
        <end position="142"/>
    </location>
</feature>
<dbReference type="Gene3D" id="3.40.50.300">
    <property type="entry name" value="P-loop containing nucleotide triphosphate hydrolases"/>
    <property type="match status" value="1"/>
</dbReference>